<dbReference type="InterPro" id="IPR005247">
    <property type="entry name" value="YbhB_YbcL/LppC-like"/>
</dbReference>
<dbReference type="AlphaFoldDB" id="A0A2U8W8I7"/>
<dbReference type="KEGG" id="mets:DK389_17290"/>
<accession>A0A2U8W8I7</accession>
<dbReference type="PANTHER" id="PTHR30289:SF1">
    <property type="entry name" value="PEBP (PHOSPHATIDYLETHANOLAMINE-BINDING PROTEIN) FAMILY PROTEIN"/>
    <property type="match status" value="1"/>
</dbReference>
<gene>
    <name evidence="1" type="ORF">DK389_17290</name>
</gene>
<sequence length="190" mass="19650">MLEKIPHAVGEALSGLKAGLEKTAYHAAFGDVPASISVTSKAFADGAAMPARFTADGTKVSPPLAWTGVPHGAHSVAILAEDADSPTPNPLVHLIVWNLAGADDALPEGGIASPGGPGAHLNLGRNSFLKDQYLPPDPPNGHGPHRYVFQVYALDRTLDLEASPGRTALLDAMRGHVLAKGQLTGTYARG</sequence>
<dbReference type="CDD" id="cd00865">
    <property type="entry name" value="PEBP_bact_arch"/>
    <property type="match status" value="1"/>
</dbReference>
<dbReference type="Proteomes" id="UP000245926">
    <property type="component" value="Chromosome"/>
</dbReference>
<dbReference type="EMBL" id="CP029550">
    <property type="protein sequence ID" value="AWN41928.1"/>
    <property type="molecule type" value="Genomic_DNA"/>
</dbReference>
<dbReference type="InterPro" id="IPR008914">
    <property type="entry name" value="PEBP"/>
</dbReference>
<dbReference type="SUPFAM" id="SSF49777">
    <property type="entry name" value="PEBP-like"/>
    <property type="match status" value="1"/>
</dbReference>
<dbReference type="Pfam" id="PF01161">
    <property type="entry name" value="PBP"/>
    <property type="match status" value="1"/>
</dbReference>
<dbReference type="OrthoDB" id="9797506at2"/>
<organism evidence="1 2">
    <name type="scientific">Methylobacterium durans</name>
    <dbReference type="NCBI Taxonomy" id="2202825"/>
    <lineage>
        <taxon>Bacteria</taxon>
        <taxon>Pseudomonadati</taxon>
        <taxon>Pseudomonadota</taxon>
        <taxon>Alphaproteobacteria</taxon>
        <taxon>Hyphomicrobiales</taxon>
        <taxon>Methylobacteriaceae</taxon>
        <taxon>Methylobacterium</taxon>
    </lineage>
</organism>
<evidence type="ECO:0000313" key="1">
    <source>
        <dbReference type="EMBL" id="AWN41928.1"/>
    </source>
</evidence>
<protein>
    <submittedName>
        <fullName evidence="1">YbhB/YbcL family Raf kinase inhibitor-like protein</fullName>
    </submittedName>
</protein>
<dbReference type="RefSeq" id="WP_109891406.1">
    <property type="nucleotide sequence ID" value="NZ_CP029550.1"/>
</dbReference>
<dbReference type="PANTHER" id="PTHR30289">
    <property type="entry name" value="UNCHARACTERIZED PROTEIN YBCL-RELATED"/>
    <property type="match status" value="1"/>
</dbReference>
<name>A0A2U8W8I7_9HYPH</name>
<dbReference type="Gene3D" id="3.90.280.10">
    <property type="entry name" value="PEBP-like"/>
    <property type="match status" value="1"/>
</dbReference>
<proteinExistence type="predicted"/>
<keyword evidence="2" id="KW-1185">Reference proteome</keyword>
<dbReference type="InterPro" id="IPR036610">
    <property type="entry name" value="PEBP-like_sf"/>
</dbReference>
<dbReference type="NCBIfam" id="TIGR00481">
    <property type="entry name" value="YbhB/YbcL family Raf kinase inhibitor-like protein"/>
    <property type="match status" value="1"/>
</dbReference>
<reference evidence="2" key="1">
    <citation type="submission" date="2018-05" db="EMBL/GenBank/DDBJ databases">
        <title>Complete Genome Sequence of Methylobacterium sp. 17SD2-17.</title>
        <authorList>
            <person name="Srinivasan S."/>
        </authorList>
    </citation>
    <scope>NUCLEOTIDE SEQUENCE [LARGE SCALE GENOMIC DNA]</scope>
    <source>
        <strain evidence="2">17SD2-17</strain>
    </source>
</reference>
<evidence type="ECO:0000313" key="2">
    <source>
        <dbReference type="Proteomes" id="UP000245926"/>
    </source>
</evidence>